<evidence type="ECO:0000313" key="1">
    <source>
        <dbReference type="Proteomes" id="UP000025227"/>
    </source>
</evidence>
<reference evidence="2" key="1">
    <citation type="submission" date="2020-12" db="UniProtKB">
        <authorList>
            <consortium name="WormBaseParasite"/>
        </authorList>
    </citation>
    <scope>IDENTIFICATION</scope>
    <source>
        <strain evidence="2">MHco3</strain>
    </source>
</reference>
<dbReference type="Proteomes" id="UP000025227">
    <property type="component" value="Unplaced"/>
</dbReference>
<dbReference type="AlphaFoldDB" id="A0A7I5ECR2"/>
<sequence length="198" mass="22449">MSTVRLLEFSCTYAVNNTNDTVELVHGDVSRAIEQMKCRDDAFVPTPVPKRDGSSAEKAISSKSSLIQLNDIEQVLPIYLRVYYKDQEKVKRASIEAEVKNNETVYGMLALMLPKLKALKDKTEAIGRMYHTKRKFRSPIELDFLSDAKTVIGDLAETGNSMFFVFDMVGRLDTKETTEEKTPNWVVNLKSSKTKRSI</sequence>
<dbReference type="OMA" id="MFFVFDM"/>
<proteinExistence type="predicted"/>
<dbReference type="OrthoDB" id="5850460at2759"/>
<accession>A0A7I5ECR2</accession>
<protein>
    <submittedName>
        <fullName evidence="2">DUF4333 domain-containing protein</fullName>
    </submittedName>
</protein>
<keyword evidence="1" id="KW-1185">Reference proteome</keyword>
<dbReference type="WBParaSite" id="HCON_00150030-00001">
    <property type="protein sequence ID" value="HCON_00150030-00001"/>
    <property type="gene ID" value="HCON_00150030"/>
</dbReference>
<evidence type="ECO:0000313" key="2">
    <source>
        <dbReference type="WBParaSite" id="HCON_00150030-00001"/>
    </source>
</evidence>
<name>A0A7I5ECR2_HAECO</name>
<organism evidence="1 2">
    <name type="scientific">Haemonchus contortus</name>
    <name type="common">Barber pole worm</name>
    <dbReference type="NCBI Taxonomy" id="6289"/>
    <lineage>
        <taxon>Eukaryota</taxon>
        <taxon>Metazoa</taxon>
        <taxon>Ecdysozoa</taxon>
        <taxon>Nematoda</taxon>
        <taxon>Chromadorea</taxon>
        <taxon>Rhabditida</taxon>
        <taxon>Rhabditina</taxon>
        <taxon>Rhabditomorpha</taxon>
        <taxon>Strongyloidea</taxon>
        <taxon>Trichostrongylidae</taxon>
        <taxon>Haemonchus</taxon>
    </lineage>
</organism>